<feature type="region of interest" description="Disordered" evidence="1">
    <location>
        <begin position="57"/>
        <end position="93"/>
    </location>
</feature>
<comment type="caution">
    <text evidence="2">The sequence shown here is derived from an EMBL/GenBank/DDBJ whole genome shotgun (WGS) entry which is preliminary data.</text>
</comment>
<dbReference type="InterPro" id="IPR040256">
    <property type="entry name" value="At4g02000-like"/>
</dbReference>
<proteinExistence type="predicted"/>
<accession>A0A8S9KQM3</accession>
<protein>
    <recommendedName>
        <fullName evidence="4">DUF4283 domain-containing protein</fullName>
    </recommendedName>
</protein>
<name>A0A8S9KQM3_BRACR</name>
<organism evidence="2 3">
    <name type="scientific">Brassica cretica</name>
    <name type="common">Mustard</name>
    <dbReference type="NCBI Taxonomy" id="69181"/>
    <lineage>
        <taxon>Eukaryota</taxon>
        <taxon>Viridiplantae</taxon>
        <taxon>Streptophyta</taxon>
        <taxon>Embryophyta</taxon>
        <taxon>Tracheophyta</taxon>
        <taxon>Spermatophyta</taxon>
        <taxon>Magnoliopsida</taxon>
        <taxon>eudicotyledons</taxon>
        <taxon>Gunneridae</taxon>
        <taxon>Pentapetalae</taxon>
        <taxon>rosids</taxon>
        <taxon>malvids</taxon>
        <taxon>Brassicales</taxon>
        <taxon>Brassicaceae</taxon>
        <taxon>Brassiceae</taxon>
        <taxon>Brassica</taxon>
    </lineage>
</organism>
<gene>
    <name evidence="2" type="ORF">F2Q68_00012444</name>
</gene>
<dbReference type="AlphaFoldDB" id="A0A8S9KQM3"/>
<feature type="compositionally biased region" description="Basic residues" evidence="1">
    <location>
        <begin position="1"/>
        <end position="10"/>
    </location>
</feature>
<evidence type="ECO:0000313" key="3">
    <source>
        <dbReference type="Proteomes" id="UP000712281"/>
    </source>
</evidence>
<feature type="compositionally biased region" description="Polar residues" evidence="1">
    <location>
        <begin position="59"/>
        <end position="71"/>
    </location>
</feature>
<feature type="region of interest" description="Disordered" evidence="1">
    <location>
        <begin position="1"/>
        <end position="43"/>
    </location>
</feature>
<evidence type="ECO:0000313" key="2">
    <source>
        <dbReference type="EMBL" id="KAF2596101.1"/>
    </source>
</evidence>
<dbReference type="Proteomes" id="UP000712281">
    <property type="component" value="Unassembled WGS sequence"/>
</dbReference>
<evidence type="ECO:0000256" key="1">
    <source>
        <dbReference type="SAM" id="MobiDB-lite"/>
    </source>
</evidence>
<reference evidence="2" key="1">
    <citation type="submission" date="2019-12" db="EMBL/GenBank/DDBJ databases">
        <title>Genome sequencing and annotation of Brassica cretica.</title>
        <authorList>
            <person name="Studholme D.J."/>
            <person name="Sarris P.F."/>
        </authorList>
    </citation>
    <scope>NUCLEOTIDE SEQUENCE</scope>
    <source>
        <strain evidence="2">PFS-001/15</strain>
        <tissue evidence="2">Leaf</tissue>
    </source>
</reference>
<dbReference type="EMBL" id="QGKW02000717">
    <property type="protein sequence ID" value="KAF2596101.1"/>
    <property type="molecule type" value="Genomic_DNA"/>
</dbReference>
<dbReference type="PANTHER" id="PTHR31286">
    <property type="entry name" value="GLYCINE-RICH CELL WALL STRUCTURAL PROTEIN 1.8-LIKE"/>
    <property type="match status" value="1"/>
</dbReference>
<dbReference type="PANTHER" id="PTHR31286:SF175">
    <property type="entry name" value="DUF4283 DOMAIN-CONTAINING PROTEIN"/>
    <property type="match status" value="1"/>
</dbReference>
<sequence length="405" mass="44226">MTPKKKRRNALRGSTKMARLQGAAKPSVSFKSLKKQSPLVATPEVDVATATDVVLTTDSPSSASPESTVQDASLAKAIDRSSTPTHKEREEVVTPAACEEEGVRLLASEVQAPPQTAIADPRTTTPVAPPTKVRNYASLLKASAQLEEICSPSEHISGAPFVFIPDENIKAAKEEFCEFIYARFHGEWPSMGRIIGVVNALWARAGPSIFAHNVGEAPWSPEFTHEEAPLTSAINPVELRDIPYLLFNKESLSRIATAVGKHVSLAPETERKENFKVAKLYVRVDLTKPLPKKVISGFSNGREAEISVSYPWLPLKCDGCRKYGHSQEKCRNRQGMAPPRKRSVSPNANGEKARKNHKAGRTHHHDKAPTQKPESSSQALGAEEGDLNNYLEGKIDDSNVESAKE</sequence>
<evidence type="ECO:0008006" key="4">
    <source>
        <dbReference type="Google" id="ProtNLM"/>
    </source>
</evidence>
<feature type="compositionally biased region" description="Basic and acidic residues" evidence="1">
    <location>
        <begin position="393"/>
        <end position="405"/>
    </location>
</feature>
<feature type="region of interest" description="Disordered" evidence="1">
    <location>
        <begin position="329"/>
        <end position="405"/>
    </location>
</feature>
<feature type="compositionally biased region" description="Basic residues" evidence="1">
    <location>
        <begin position="354"/>
        <end position="366"/>
    </location>
</feature>